<evidence type="ECO:0000256" key="7">
    <source>
        <dbReference type="SAM" id="Phobius"/>
    </source>
</evidence>
<feature type="transmembrane region" description="Helical" evidence="7">
    <location>
        <begin position="102"/>
        <end position="124"/>
    </location>
</feature>
<feature type="transmembrane region" description="Helical" evidence="7">
    <location>
        <begin position="62"/>
        <end position="82"/>
    </location>
</feature>
<feature type="transmembrane region" description="Helical" evidence="7">
    <location>
        <begin position="363"/>
        <end position="379"/>
    </location>
</feature>
<keyword evidence="5 7" id="KW-1133">Transmembrane helix</keyword>
<protein>
    <recommendedName>
        <fullName evidence="9">Equilibrative nucleoside transporter 1</fullName>
    </recommendedName>
</protein>
<organism evidence="8">
    <name type="scientific">Cuerna arida</name>
    <dbReference type="NCBI Taxonomy" id="1464854"/>
    <lineage>
        <taxon>Eukaryota</taxon>
        <taxon>Metazoa</taxon>
        <taxon>Ecdysozoa</taxon>
        <taxon>Arthropoda</taxon>
        <taxon>Hexapoda</taxon>
        <taxon>Insecta</taxon>
        <taxon>Pterygota</taxon>
        <taxon>Neoptera</taxon>
        <taxon>Paraneoptera</taxon>
        <taxon>Hemiptera</taxon>
        <taxon>Auchenorrhyncha</taxon>
        <taxon>Membracoidea</taxon>
        <taxon>Cicadellidae</taxon>
        <taxon>Cicadellinae</taxon>
        <taxon>Proconiini</taxon>
        <taxon>Cuerna</taxon>
    </lineage>
</organism>
<evidence type="ECO:0000256" key="5">
    <source>
        <dbReference type="ARBA" id="ARBA00022989"/>
    </source>
</evidence>
<dbReference type="GO" id="GO:0005886">
    <property type="term" value="C:plasma membrane"/>
    <property type="evidence" value="ECO:0007669"/>
    <property type="project" value="TreeGrafter"/>
</dbReference>
<feature type="transmembrane region" description="Helical" evidence="7">
    <location>
        <begin position="236"/>
        <end position="256"/>
    </location>
</feature>
<feature type="transmembrane region" description="Helical" evidence="7">
    <location>
        <begin position="169"/>
        <end position="190"/>
    </location>
</feature>
<comment type="similarity">
    <text evidence="2">Belongs to the SLC29A/ENT transporter (TC 2.A.57) family.</text>
</comment>
<name>A0A1B6FGI1_9HEMI</name>
<keyword evidence="6 7" id="KW-0472">Membrane</keyword>
<dbReference type="AlphaFoldDB" id="A0A1B6FGI1"/>
<dbReference type="InterPro" id="IPR036259">
    <property type="entry name" value="MFS_trans_sf"/>
</dbReference>
<gene>
    <name evidence="8" type="ORF">g.43765</name>
</gene>
<evidence type="ECO:0008006" key="9">
    <source>
        <dbReference type="Google" id="ProtNLM"/>
    </source>
</evidence>
<evidence type="ECO:0000313" key="8">
    <source>
        <dbReference type="EMBL" id="JAS49312.1"/>
    </source>
</evidence>
<feature type="transmembrane region" description="Helical" evidence="7">
    <location>
        <begin position="399"/>
        <end position="420"/>
    </location>
</feature>
<dbReference type="PANTHER" id="PTHR10332">
    <property type="entry name" value="EQUILIBRATIVE NUCLEOSIDE TRANSPORTER"/>
    <property type="match status" value="1"/>
</dbReference>
<dbReference type="SUPFAM" id="SSF103473">
    <property type="entry name" value="MFS general substrate transporter"/>
    <property type="match status" value="1"/>
</dbReference>
<dbReference type="EMBL" id="GECZ01020457">
    <property type="protein sequence ID" value="JAS49312.1"/>
    <property type="molecule type" value="Transcribed_RNA"/>
</dbReference>
<evidence type="ECO:0000256" key="3">
    <source>
        <dbReference type="ARBA" id="ARBA00022448"/>
    </source>
</evidence>
<reference evidence="8" key="1">
    <citation type="submission" date="2015-11" db="EMBL/GenBank/DDBJ databases">
        <title>De novo transcriptome assembly of four potential Pierce s Disease insect vectors from Arizona vineyards.</title>
        <authorList>
            <person name="Tassone E.E."/>
        </authorList>
    </citation>
    <scope>NUCLEOTIDE SEQUENCE</scope>
</reference>
<evidence type="ECO:0000256" key="6">
    <source>
        <dbReference type="ARBA" id="ARBA00023136"/>
    </source>
</evidence>
<evidence type="ECO:0000256" key="2">
    <source>
        <dbReference type="ARBA" id="ARBA00007965"/>
    </source>
</evidence>
<dbReference type="PANTHER" id="PTHR10332:SF80">
    <property type="entry name" value="EQUILIBRATIVE NUCLEOSIDE TRANSPORTER 2, ISOFORM A"/>
    <property type="match status" value="1"/>
</dbReference>
<evidence type="ECO:0000256" key="1">
    <source>
        <dbReference type="ARBA" id="ARBA00004141"/>
    </source>
</evidence>
<feature type="transmembrane region" description="Helical" evidence="7">
    <location>
        <begin position="331"/>
        <end position="351"/>
    </location>
</feature>
<keyword evidence="4 7" id="KW-0812">Transmembrane</keyword>
<dbReference type="Pfam" id="PF01733">
    <property type="entry name" value="Nucleoside_tran"/>
    <property type="match status" value="1"/>
</dbReference>
<evidence type="ECO:0000256" key="4">
    <source>
        <dbReference type="ARBA" id="ARBA00022692"/>
    </source>
</evidence>
<accession>A0A1B6FGI1</accession>
<feature type="transmembrane region" description="Helical" evidence="7">
    <location>
        <begin position="202"/>
        <end position="224"/>
    </location>
</feature>
<keyword evidence="3" id="KW-0813">Transport</keyword>
<dbReference type="PIRSF" id="PIRSF016379">
    <property type="entry name" value="ENT"/>
    <property type="match status" value="1"/>
</dbReference>
<feature type="transmembrane region" description="Helical" evidence="7">
    <location>
        <begin position="136"/>
        <end position="157"/>
    </location>
</feature>
<feature type="transmembrane region" description="Helical" evidence="7">
    <location>
        <begin position="432"/>
        <end position="457"/>
    </location>
</feature>
<feature type="transmembrane region" description="Helical" evidence="7">
    <location>
        <begin position="293"/>
        <end position="311"/>
    </location>
</feature>
<dbReference type="InterPro" id="IPR002259">
    <property type="entry name" value="Eqnu_transpt"/>
</dbReference>
<dbReference type="GO" id="GO:0005337">
    <property type="term" value="F:nucleoside transmembrane transporter activity"/>
    <property type="evidence" value="ECO:0007669"/>
    <property type="project" value="InterPro"/>
</dbReference>
<sequence length="464" mass="52753">MSSIKDIAERTALMSKPRGDEPVTLTPAWESINVPEEELNFTELTMQDAHLQLNPPKDRLNIVYWIFVVHGIGVLIPWNMFITAKSYFMDYKLSKTYTGIDVVYLMNFMFYLQIASQLPNFLFNWFNVFVRSGGNLAVRIVWSITALIILFILTSIMAMIDTSTWPNTFFWFTMVSVVAINIASGIYQNTIYGLAARLPSKYSGGIVLGFNISGTFTSIVNILADEFTTNKRTAAIYYFITALFVLLICFDTYFCLPLNKFYRFYDQKHNKEVKKSQVNNNQNVPYWKIFKKAFPQLLNVYVIFVVTLSLFPSVHSEIKQVDPNFIFGGNQFMNVLCFLSFNVCTVIGSYLATKFQWPGPKNLKYAVWLRLLLVPLFLLCDYQPTGVVRTLPVLIKSDWIYWAVAAAMAISSGYLSSLAIQYCPGQVKPEHSAIAGMLAGACLITGILSGIVSSYFWPIFVQLF</sequence>
<dbReference type="PRINTS" id="PR01130">
    <property type="entry name" value="DERENTRNSPRT"/>
</dbReference>
<comment type="subcellular location">
    <subcellularLocation>
        <location evidence="1">Membrane</location>
        <topology evidence="1">Multi-pass membrane protein</topology>
    </subcellularLocation>
</comment>
<proteinExistence type="inferred from homology"/>